<feature type="compositionally biased region" description="Basic residues" evidence="1">
    <location>
        <begin position="257"/>
        <end position="270"/>
    </location>
</feature>
<evidence type="ECO:0000313" key="2">
    <source>
        <dbReference type="EMBL" id="GJS63352.1"/>
    </source>
</evidence>
<organism evidence="2 3">
    <name type="scientific">Tanacetum coccineum</name>
    <dbReference type="NCBI Taxonomy" id="301880"/>
    <lineage>
        <taxon>Eukaryota</taxon>
        <taxon>Viridiplantae</taxon>
        <taxon>Streptophyta</taxon>
        <taxon>Embryophyta</taxon>
        <taxon>Tracheophyta</taxon>
        <taxon>Spermatophyta</taxon>
        <taxon>Magnoliopsida</taxon>
        <taxon>eudicotyledons</taxon>
        <taxon>Gunneridae</taxon>
        <taxon>Pentapetalae</taxon>
        <taxon>asterids</taxon>
        <taxon>campanulids</taxon>
        <taxon>Asterales</taxon>
        <taxon>Asteraceae</taxon>
        <taxon>Asteroideae</taxon>
        <taxon>Anthemideae</taxon>
        <taxon>Anthemidinae</taxon>
        <taxon>Tanacetum</taxon>
    </lineage>
</organism>
<proteinExistence type="predicted"/>
<reference evidence="2" key="2">
    <citation type="submission" date="2022-01" db="EMBL/GenBank/DDBJ databases">
        <authorList>
            <person name="Yamashiro T."/>
            <person name="Shiraishi A."/>
            <person name="Satake H."/>
            <person name="Nakayama K."/>
        </authorList>
    </citation>
    <scope>NUCLEOTIDE SEQUENCE</scope>
</reference>
<reference evidence="2" key="1">
    <citation type="journal article" date="2022" name="Int. J. Mol. Sci.">
        <title>Draft Genome of Tanacetum Coccineum: Genomic Comparison of Closely Related Tanacetum-Family Plants.</title>
        <authorList>
            <person name="Yamashiro T."/>
            <person name="Shiraishi A."/>
            <person name="Nakayama K."/>
            <person name="Satake H."/>
        </authorList>
    </citation>
    <scope>NUCLEOTIDE SEQUENCE</scope>
</reference>
<evidence type="ECO:0000256" key="1">
    <source>
        <dbReference type="SAM" id="MobiDB-lite"/>
    </source>
</evidence>
<dbReference type="EMBL" id="BQNB010009424">
    <property type="protein sequence ID" value="GJS63352.1"/>
    <property type="molecule type" value="Genomic_DNA"/>
</dbReference>
<dbReference type="Proteomes" id="UP001151760">
    <property type="component" value="Unassembled WGS sequence"/>
</dbReference>
<feature type="region of interest" description="Disordered" evidence="1">
    <location>
        <begin position="257"/>
        <end position="304"/>
    </location>
</feature>
<gene>
    <name evidence="2" type="ORF">Tco_0677916</name>
</gene>
<accession>A0ABQ4XE51</accession>
<sequence length="304" mass="35312">MPRATVGDTSLTRSYIPKVSQTPGIAPSIAHFYKPIEDRCIHEGRVVDQLYYTSDHIDRCFSNIRLNCLYEINEPIVPRFVLDFYSQVTLQRDASGVILISFMIQNEFITLSLQQFGQILIIPFDGQAVFTNEWDLGSLAYSQETEGPYHTDLPTPEEIHQFLQFQRIDPNRIIKHKNVILSPNQVLTKELRQDLKRWNELIYENVIESARATPKAHPLYGMFLTRLFRHVMELYPHLDNGIYDVVERVMRSLALRQTRRPRSDRRKARHSVSLTSAHHNRGSLSHRGSYNLPKLSQTSRLPTI</sequence>
<feature type="compositionally biased region" description="Polar residues" evidence="1">
    <location>
        <begin position="272"/>
        <end position="304"/>
    </location>
</feature>
<evidence type="ECO:0000313" key="3">
    <source>
        <dbReference type="Proteomes" id="UP001151760"/>
    </source>
</evidence>
<name>A0ABQ4XE51_9ASTR</name>
<keyword evidence="3" id="KW-1185">Reference proteome</keyword>
<protein>
    <submittedName>
        <fullName evidence="2">Uncharacterized protein</fullName>
    </submittedName>
</protein>
<comment type="caution">
    <text evidence="2">The sequence shown here is derived from an EMBL/GenBank/DDBJ whole genome shotgun (WGS) entry which is preliminary data.</text>
</comment>